<sequence length="235" mass="26316">MFPMASLKFLADIPHYMFNQTVFNHDVQERNSLLPPHNLPQPRLGLRPPRHLLSRTESDFLDFLHDMRAYDTGRLLLSICNRRLRSNLRRMTSLRIEAEQKNTHENATTHAARQRVSHGRDLEALSAFFPERTGDKPKKKSAPLSNVVNVIAHGLDIPEEGWRESLLEVPAMAGTEAPTVPDEPGVSHIIAAGAIRLELPPPVTSPNDLPDTCTGPVRRRTSSWTGASYSTRPLA</sequence>
<name>A0A1J7JB51_9PEZI</name>
<proteinExistence type="predicted"/>
<feature type="compositionally biased region" description="Polar residues" evidence="1">
    <location>
        <begin position="222"/>
        <end position="235"/>
    </location>
</feature>
<dbReference type="Proteomes" id="UP000182658">
    <property type="component" value="Unassembled WGS sequence"/>
</dbReference>
<reference evidence="2 3" key="1">
    <citation type="submission" date="2016-10" db="EMBL/GenBank/DDBJ databases">
        <title>Draft genome sequence of Coniochaeta ligniaria NRRL30616, a lignocellulolytic fungus for bioabatement of inhibitors in plant biomass hydrolysates.</title>
        <authorList>
            <consortium name="DOE Joint Genome Institute"/>
            <person name="Jimenez D.J."/>
            <person name="Hector R.E."/>
            <person name="Riley R."/>
            <person name="Sun H."/>
            <person name="Grigoriev I.V."/>
            <person name="Van Elsas J.D."/>
            <person name="Nichols N.N."/>
        </authorList>
    </citation>
    <scope>NUCLEOTIDE SEQUENCE [LARGE SCALE GENOMIC DNA]</scope>
    <source>
        <strain evidence="2 3">NRRL 30616</strain>
    </source>
</reference>
<accession>A0A1J7JB51</accession>
<feature type="region of interest" description="Disordered" evidence="1">
    <location>
        <begin position="199"/>
        <end position="235"/>
    </location>
</feature>
<gene>
    <name evidence="2" type="ORF">CONLIGDRAFT_472764</name>
</gene>
<evidence type="ECO:0000313" key="2">
    <source>
        <dbReference type="EMBL" id="OIW26452.1"/>
    </source>
</evidence>
<organism evidence="2 3">
    <name type="scientific">Coniochaeta ligniaria NRRL 30616</name>
    <dbReference type="NCBI Taxonomy" id="1408157"/>
    <lineage>
        <taxon>Eukaryota</taxon>
        <taxon>Fungi</taxon>
        <taxon>Dikarya</taxon>
        <taxon>Ascomycota</taxon>
        <taxon>Pezizomycotina</taxon>
        <taxon>Sordariomycetes</taxon>
        <taxon>Sordariomycetidae</taxon>
        <taxon>Coniochaetales</taxon>
        <taxon>Coniochaetaceae</taxon>
        <taxon>Coniochaeta</taxon>
    </lineage>
</organism>
<dbReference type="AlphaFoldDB" id="A0A1J7JB51"/>
<dbReference type="InParanoid" id="A0A1J7JB51"/>
<dbReference type="EMBL" id="KV875100">
    <property type="protein sequence ID" value="OIW26452.1"/>
    <property type="molecule type" value="Genomic_DNA"/>
</dbReference>
<evidence type="ECO:0000313" key="3">
    <source>
        <dbReference type="Proteomes" id="UP000182658"/>
    </source>
</evidence>
<evidence type="ECO:0000256" key="1">
    <source>
        <dbReference type="SAM" id="MobiDB-lite"/>
    </source>
</evidence>
<protein>
    <submittedName>
        <fullName evidence="2">Uncharacterized protein</fullName>
    </submittedName>
</protein>
<keyword evidence="3" id="KW-1185">Reference proteome</keyword>